<evidence type="ECO:0000256" key="7">
    <source>
        <dbReference type="RuleBase" id="RU363032"/>
    </source>
</evidence>
<organism evidence="9 10">
    <name type="scientific">Allomeiothermus silvanus (strain ATCC 700542 / DSM 9946 / NBRC 106475 / NCIMB 13440 / VI-R2)</name>
    <name type="common">Thermus silvanus</name>
    <dbReference type="NCBI Taxonomy" id="526227"/>
    <lineage>
        <taxon>Bacteria</taxon>
        <taxon>Thermotogati</taxon>
        <taxon>Deinococcota</taxon>
        <taxon>Deinococci</taxon>
        <taxon>Thermales</taxon>
        <taxon>Thermaceae</taxon>
        <taxon>Allomeiothermus</taxon>
    </lineage>
</organism>
<dbReference type="eggNOG" id="COG1175">
    <property type="taxonomic scope" value="Bacteria"/>
</dbReference>
<dbReference type="HOGENOM" id="CLU_016047_0_2_0"/>
<evidence type="ECO:0000256" key="1">
    <source>
        <dbReference type="ARBA" id="ARBA00004651"/>
    </source>
</evidence>
<dbReference type="Gene3D" id="1.10.3720.10">
    <property type="entry name" value="MetI-like"/>
    <property type="match status" value="1"/>
</dbReference>
<reference evidence="9 10" key="1">
    <citation type="journal article" date="2010" name="Stand. Genomic Sci.">
        <title>Complete genome sequence of Meiothermus silvanus type strain (VI-R2).</title>
        <authorList>
            <person name="Sikorski J."/>
            <person name="Tindall B.J."/>
            <person name="Lowry S."/>
            <person name="Lucas S."/>
            <person name="Nolan M."/>
            <person name="Copeland A."/>
            <person name="Glavina Del Rio T."/>
            <person name="Tice H."/>
            <person name="Cheng J.F."/>
            <person name="Han C."/>
            <person name="Pitluck S."/>
            <person name="Liolios K."/>
            <person name="Ivanova N."/>
            <person name="Mavromatis K."/>
            <person name="Mikhailova N."/>
            <person name="Pati A."/>
            <person name="Goodwin L."/>
            <person name="Chen A."/>
            <person name="Palaniappan K."/>
            <person name="Land M."/>
            <person name="Hauser L."/>
            <person name="Chang Y.J."/>
            <person name="Jeffries C.D."/>
            <person name="Rohde M."/>
            <person name="Goker M."/>
            <person name="Woyke T."/>
            <person name="Bristow J."/>
            <person name="Eisen J.A."/>
            <person name="Markowitz V."/>
            <person name="Hugenholtz P."/>
            <person name="Kyrpides N.C."/>
            <person name="Klenk H.P."/>
            <person name="Lapidus A."/>
        </authorList>
    </citation>
    <scope>NUCLEOTIDE SEQUENCE [LARGE SCALE GENOMIC DNA]</scope>
    <source>
        <strain evidence="10">ATCC 700542 / DSM 9946 / VI-R2</strain>
    </source>
</reference>
<dbReference type="EMBL" id="CP002042">
    <property type="protein sequence ID" value="ADH62227.1"/>
    <property type="molecule type" value="Genomic_DNA"/>
</dbReference>
<evidence type="ECO:0000313" key="10">
    <source>
        <dbReference type="Proteomes" id="UP000001916"/>
    </source>
</evidence>
<keyword evidence="2 7" id="KW-0813">Transport</keyword>
<evidence type="ECO:0000256" key="3">
    <source>
        <dbReference type="ARBA" id="ARBA00022475"/>
    </source>
</evidence>
<evidence type="ECO:0000256" key="6">
    <source>
        <dbReference type="ARBA" id="ARBA00023136"/>
    </source>
</evidence>
<keyword evidence="5 7" id="KW-1133">Transmembrane helix</keyword>
<dbReference type="Pfam" id="PF00528">
    <property type="entry name" value="BPD_transp_1"/>
    <property type="match status" value="1"/>
</dbReference>
<evidence type="ECO:0000256" key="5">
    <source>
        <dbReference type="ARBA" id="ARBA00022989"/>
    </source>
</evidence>
<feature type="transmembrane region" description="Helical" evidence="7">
    <location>
        <begin position="126"/>
        <end position="146"/>
    </location>
</feature>
<dbReference type="PANTHER" id="PTHR30193:SF44">
    <property type="entry name" value="LACTOSE TRANSPORT SYSTEM PERMEASE PROTEIN LACF"/>
    <property type="match status" value="1"/>
</dbReference>
<gene>
    <name evidence="9" type="ordered locus">Mesil_0285</name>
</gene>
<sequence length="318" mass="35492">MGLEETYHLEPHSRSPMKRQAWTTTLAAYAFLAPALVLMGLFTFYPVLYGAYLGFTEYTAANLGSGEPPRWVGGQNFALVLRDPLFQIGILNSLKYLVVVPILQIASLAVAVLVNRKLPFMAFFRAGYYIPVITSISLAAVMWEWIFQKDGLLNWSLRLIGFFNQGGQFNWLLNEHTALWAIMLVTFWRGFGYCMVLYLAGLQAIPGELEEAATLDGASPWQRFWRIIVPLMRPTILLCSLLSTIAAIRVLEEILVFTGGTGGPLNSTYTALLYVYNKSLGLDFNYGVASAAGLLIALVGFGLSYLNFRITREDRGER</sequence>
<evidence type="ECO:0000256" key="4">
    <source>
        <dbReference type="ARBA" id="ARBA00022692"/>
    </source>
</evidence>
<dbReference type="PANTHER" id="PTHR30193">
    <property type="entry name" value="ABC TRANSPORTER PERMEASE PROTEIN"/>
    <property type="match status" value="1"/>
</dbReference>
<keyword evidence="6 7" id="KW-0472">Membrane</keyword>
<protein>
    <submittedName>
        <fullName evidence="9">Binding-protein-dependent transport systems inner membrane component</fullName>
    </submittedName>
</protein>
<dbReference type="STRING" id="526227.Mesil_0285"/>
<dbReference type="InterPro" id="IPR051393">
    <property type="entry name" value="ABC_transporter_permease"/>
</dbReference>
<dbReference type="PROSITE" id="PS50928">
    <property type="entry name" value="ABC_TM1"/>
    <property type="match status" value="1"/>
</dbReference>
<dbReference type="InterPro" id="IPR000515">
    <property type="entry name" value="MetI-like"/>
</dbReference>
<evidence type="ECO:0000256" key="2">
    <source>
        <dbReference type="ARBA" id="ARBA00022448"/>
    </source>
</evidence>
<keyword evidence="10" id="KW-1185">Reference proteome</keyword>
<feature type="domain" description="ABC transmembrane type-1" evidence="8">
    <location>
        <begin position="90"/>
        <end position="307"/>
    </location>
</feature>
<feature type="transmembrane region" description="Helical" evidence="7">
    <location>
        <begin position="21"/>
        <end position="45"/>
    </location>
</feature>
<comment type="similarity">
    <text evidence="7">Belongs to the binding-protein-dependent transport system permease family.</text>
</comment>
<dbReference type="CDD" id="cd06261">
    <property type="entry name" value="TM_PBP2"/>
    <property type="match status" value="1"/>
</dbReference>
<accession>D7BHI9</accession>
<feature type="transmembrane region" description="Helical" evidence="7">
    <location>
        <begin position="94"/>
        <end position="114"/>
    </location>
</feature>
<name>D7BHI9_ALLS1</name>
<evidence type="ECO:0000313" key="9">
    <source>
        <dbReference type="EMBL" id="ADH62227.1"/>
    </source>
</evidence>
<dbReference type="GO" id="GO:0055085">
    <property type="term" value="P:transmembrane transport"/>
    <property type="evidence" value="ECO:0007669"/>
    <property type="project" value="InterPro"/>
</dbReference>
<dbReference type="SUPFAM" id="SSF161098">
    <property type="entry name" value="MetI-like"/>
    <property type="match status" value="1"/>
</dbReference>
<dbReference type="GO" id="GO:0005886">
    <property type="term" value="C:plasma membrane"/>
    <property type="evidence" value="ECO:0007669"/>
    <property type="project" value="UniProtKB-SubCell"/>
</dbReference>
<feature type="transmembrane region" description="Helical" evidence="7">
    <location>
        <begin position="178"/>
        <end position="200"/>
    </location>
</feature>
<proteinExistence type="inferred from homology"/>
<dbReference type="SUPFAM" id="SSF160964">
    <property type="entry name" value="MalF N-terminal region-like"/>
    <property type="match status" value="1"/>
</dbReference>
<feature type="transmembrane region" description="Helical" evidence="7">
    <location>
        <begin position="286"/>
        <end position="308"/>
    </location>
</feature>
<dbReference type="KEGG" id="msv:Mesil_0285"/>
<dbReference type="AlphaFoldDB" id="D7BHI9"/>
<evidence type="ECO:0000259" key="8">
    <source>
        <dbReference type="PROSITE" id="PS50928"/>
    </source>
</evidence>
<keyword evidence="3" id="KW-1003">Cell membrane</keyword>
<keyword evidence="4 7" id="KW-0812">Transmembrane</keyword>
<comment type="subcellular location">
    <subcellularLocation>
        <location evidence="1 7">Cell membrane</location>
        <topology evidence="1 7">Multi-pass membrane protein</topology>
    </subcellularLocation>
</comment>
<dbReference type="Proteomes" id="UP000001916">
    <property type="component" value="Chromosome"/>
</dbReference>
<dbReference type="InterPro" id="IPR035906">
    <property type="entry name" value="MetI-like_sf"/>
</dbReference>